<name>A0A0F9D3B2_9ZZZZ</name>
<dbReference type="EMBL" id="LAZR01030565">
    <property type="protein sequence ID" value="KKL56228.1"/>
    <property type="molecule type" value="Genomic_DNA"/>
</dbReference>
<dbReference type="AlphaFoldDB" id="A0A0F9D3B2"/>
<comment type="caution">
    <text evidence="1">The sequence shown here is derived from an EMBL/GenBank/DDBJ whole genome shotgun (WGS) entry which is preliminary data.</text>
</comment>
<proteinExistence type="predicted"/>
<dbReference type="Gene3D" id="3.90.10.10">
    <property type="entry name" value="Cytochrome C3"/>
    <property type="match status" value="1"/>
</dbReference>
<accession>A0A0F9D3B2</accession>
<reference evidence="1" key="1">
    <citation type="journal article" date="2015" name="Nature">
        <title>Complex archaea that bridge the gap between prokaryotes and eukaryotes.</title>
        <authorList>
            <person name="Spang A."/>
            <person name="Saw J.H."/>
            <person name="Jorgensen S.L."/>
            <person name="Zaremba-Niedzwiedzka K."/>
            <person name="Martijn J."/>
            <person name="Lind A.E."/>
            <person name="van Eijk R."/>
            <person name="Schleper C."/>
            <person name="Guy L."/>
            <person name="Ettema T.J."/>
        </authorList>
    </citation>
    <scope>NUCLEOTIDE SEQUENCE</scope>
</reference>
<dbReference type="CDD" id="cd08168">
    <property type="entry name" value="Cytochrom_C3"/>
    <property type="match status" value="1"/>
</dbReference>
<protein>
    <submittedName>
        <fullName evidence="1">Uncharacterized protein</fullName>
    </submittedName>
</protein>
<sequence>MLRVLKPLAVMGIVACFLLCESAFDENRSAFAVPSLKTALLSYYPALRDTQLDSCATCHMPAKKDFLNDYAIALKEAKMDFEAIEELDSDNDGTSNIEEIKEETFPGSQAFGPEYFIFHVNFSEEDPEVGKVHFNHEMHVIKESFLSKGRCKNCHGGKHMFPRVFDDNVSVREIAHQVCWRCHETSGSKISPTDCTGCHTGVKEMLDDIKSLLN</sequence>
<dbReference type="InterPro" id="IPR036280">
    <property type="entry name" value="Multihaem_cyt_sf"/>
</dbReference>
<gene>
    <name evidence="1" type="ORF">LCGC14_2247520</name>
</gene>
<organism evidence="1">
    <name type="scientific">marine sediment metagenome</name>
    <dbReference type="NCBI Taxonomy" id="412755"/>
    <lineage>
        <taxon>unclassified sequences</taxon>
        <taxon>metagenomes</taxon>
        <taxon>ecological metagenomes</taxon>
    </lineage>
</organism>
<evidence type="ECO:0000313" key="1">
    <source>
        <dbReference type="EMBL" id="KKL56228.1"/>
    </source>
</evidence>
<dbReference type="SUPFAM" id="SSF48695">
    <property type="entry name" value="Multiheme cytochromes"/>
    <property type="match status" value="1"/>
</dbReference>